<feature type="compositionally biased region" description="Polar residues" evidence="1">
    <location>
        <begin position="114"/>
        <end position="129"/>
    </location>
</feature>
<dbReference type="Proteomes" id="UP001359485">
    <property type="component" value="Unassembled WGS sequence"/>
</dbReference>
<evidence type="ECO:0000313" key="3">
    <source>
        <dbReference type="Proteomes" id="UP001359485"/>
    </source>
</evidence>
<gene>
    <name evidence="2" type="ORF">RUM44_003112</name>
</gene>
<evidence type="ECO:0000256" key="1">
    <source>
        <dbReference type="SAM" id="MobiDB-lite"/>
    </source>
</evidence>
<keyword evidence="3" id="KW-1185">Reference proteome</keyword>
<protein>
    <submittedName>
        <fullName evidence="2">Uncharacterized protein</fullName>
    </submittedName>
</protein>
<dbReference type="EMBL" id="JAWJWF010000007">
    <property type="protein sequence ID" value="KAK6630940.1"/>
    <property type="molecule type" value="Genomic_DNA"/>
</dbReference>
<proteinExistence type="predicted"/>
<name>A0ABR1AXK8_POLSC</name>
<feature type="region of interest" description="Disordered" evidence="1">
    <location>
        <begin position="104"/>
        <end position="150"/>
    </location>
</feature>
<reference evidence="2 3" key="1">
    <citation type="submission" date="2023-09" db="EMBL/GenBank/DDBJ databases">
        <title>Genomes of two closely related lineages of the louse Polyplax serrata with different host specificities.</title>
        <authorList>
            <person name="Martinu J."/>
            <person name="Tarabai H."/>
            <person name="Stefka J."/>
            <person name="Hypsa V."/>
        </authorList>
    </citation>
    <scope>NUCLEOTIDE SEQUENCE [LARGE SCALE GENOMIC DNA]</scope>
    <source>
        <strain evidence="2">98ZLc_SE</strain>
    </source>
</reference>
<feature type="region of interest" description="Disordered" evidence="1">
    <location>
        <begin position="1"/>
        <end position="29"/>
    </location>
</feature>
<accession>A0ABR1AXK8</accession>
<comment type="caution">
    <text evidence="2">The sequence shown here is derived from an EMBL/GenBank/DDBJ whole genome shotgun (WGS) entry which is preliminary data.</text>
</comment>
<feature type="compositionally biased region" description="Polar residues" evidence="1">
    <location>
        <begin position="1"/>
        <end position="11"/>
    </location>
</feature>
<sequence length="150" mass="16672">MFHPDVSQTEPGRNPKCTRKSEEKTKAVAAVNQDIRRNARQGRRFPVRHDGNAKTNVCSLLFSDSGPNRVESGPHSWSIQLDQDLLDTIVAIYPEWFKEYNQERGTMSEGPAGSSFSGQNLPTSGSSGSMVAEVDESPLQKTMDRNKECE</sequence>
<evidence type="ECO:0000313" key="2">
    <source>
        <dbReference type="EMBL" id="KAK6630940.1"/>
    </source>
</evidence>
<organism evidence="2 3">
    <name type="scientific">Polyplax serrata</name>
    <name type="common">Common mouse louse</name>
    <dbReference type="NCBI Taxonomy" id="468196"/>
    <lineage>
        <taxon>Eukaryota</taxon>
        <taxon>Metazoa</taxon>
        <taxon>Ecdysozoa</taxon>
        <taxon>Arthropoda</taxon>
        <taxon>Hexapoda</taxon>
        <taxon>Insecta</taxon>
        <taxon>Pterygota</taxon>
        <taxon>Neoptera</taxon>
        <taxon>Paraneoptera</taxon>
        <taxon>Psocodea</taxon>
        <taxon>Troctomorpha</taxon>
        <taxon>Phthiraptera</taxon>
        <taxon>Anoplura</taxon>
        <taxon>Polyplacidae</taxon>
        <taxon>Polyplax</taxon>
    </lineage>
</organism>